<accession>A0ACD3BBT1</accession>
<reference evidence="1 2" key="1">
    <citation type="journal article" date="2019" name="Nat. Ecol. Evol.">
        <title>Megaphylogeny resolves global patterns of mushroom evolution.</title>
        <authorList>
            <person name="Varga T."/>
            <person name="Krizsan K."/>
            <person name="Foldi C."/>
            <person name="Dima B."/>
            <person name="Sanchez-Garcia M."/>
            <person name="Sanchez-Ramirez S."/>
            <person name="Szollosi G.J."/>
            <person name="Szarkandi J.G."/>
            <person name="Papp V."/>
            <person name="Albert L."/>
            <person name="Andreopoulos W."/>
            <person name="Angelini C."/>
            <person name="Antonin V."/>
            <person name="Barry K.W."/>
            <person name="Bougher N.L."/>
            <person name="Buchanan P."/>
            <person name="Buyck B."/>
            <person name="Bense V."/>
            <person name="Catcheside P."/>
            <person name="Chovatia M."/>
            <person name="Cooper J."/>
            <person name="Damon W."/>
            <person name="Desjardin D."/>
            <person name="Finy P."/>
            <person name="Geml J."/>
            <person name="Haridas S."/>
            <person name="Hughes K."/>
            <person name="Justo A."/>
            <person name="Karasinski D."/>
            <person name="Kautmanova I."/>
            <person name="Kiss B."/>
            <person name="Kocsube S."/>
            <person name="Kotiranta H."/>
            <person name="LaButti K.M."/>
            <person name="Lechner B.E."/>
            <person name="Liimatainen K."/>
            <person name="Lipzen A."/>
            <person name="Lukacs Z."/>
            <person name="Mihaltcheva S."/>
            <person name="Morgado L.N."/>
            <person name="Niskanen T."/>
            <person name="Noordeloos M.E."/>
            <person name="Ohm R.A."/>
            <person name="Ortiz-Santana B."/>
            <person name="Ovrebo C."/>
            <person name="Racz N."/>
            <person name="Riley R."/>
            <person name="Savchenko A."/>
            <person name="Shiryaev A."/>
            <person name="Soop K."/>
            <person name="Spirin V."/>
            <person name="Szebenyi C."/>
            <person name="Tomsovsky M."/>
            <person name="Tulloss R.E."/>
            <person name="Uehling J."/>
            <person name="Grigoriev I.V."/>
            <person name="Vagvolgyi C."/>
            <person name="Papp T."/>
            <person name="Martin F.M."/>
            <person name="Miettinen O."/>
            <person name="Hibbett D.S."/>
            <person name="Nagy L.G."/>
        </authorList>
    </citation>
    <scope>NUCLEOTIDE SEQUENCE [LARGE SCALE GENOMIC DNA]</scope>
    <source>
        <strain evidence="1 2">NL-1719</strain>
    </source>
</reference>
<keyword evidence="2" id="KW-1185">Reference proteome</keyword>
<name>A0ACD3BBT1_9AGAR</name>
<proteinExistence type="predicted"/>
<evidence type="ECO:0000313" key="2">
    <source>
        <dbReference type="Proteomes" id="UP000308600"/>
    </source>
</evidence>
<sequence>MPKPLAPWWEIPRPHPRSSGFSRFRANVPVLSATAATPTALNVYQARCEVEADDINTPIRIVSHFSSTETILAISSMGGWKDRTPFLQYIVNTEPAGRPEKYTTENSFSVGLAGIAHHTAIDPSRKLLFTGDSDRVKSFEWGRPGTEGGFHKKAEAVHTFDSDGFDGPMLVLGDGRFIRAGNGKMGVWNLNELAQETHAMYGKKPIGGRKINVEDTWRDDPEAIDRARGTAVGQTMNLWIPNLKPAVMKHHPSGTPNLVLFGAEFDEGNLGLDPRAQYSCVILDIEQGKPVSKILGHGDSVTEFSTSSADPNAFVTGCEDGYARLFDVRTHFPVITFDAAYREEACSAVALAHPDGIPSLFTGLESGEHIKFWDIRAKAVVYDLGTGNNAVGSIAWDERKQVLYAATACHHITRHGGRMDYRKLKVPRPPKSARDSKKPTDGEDQDMGDDEDEGDWEDVEDDEDELEDLGESGDDGQGWPKKAQHAEDYYPHLFDAASHRLFRYSFKTEPSPDVLPQNDW</sequence>
<dbReference type="Proteomes" id="UP000308600">
    <property type="component" value="Unassembled WGS sequence"/>
</dbReference>
<gene>
    <name evidence="1" type="ORF">BDN72DRAFT_868169</name>
</gene>
<organism evidence="1 2">
    <name type="scientific">Pluteus cervinus</name>
    <dbReference type="NCBI Taxonomy" id="181527"/>
    <lineage>
        <taxon>Eukaryota</taxon>
        <taxon>Fungi</taxon>
        <taxon>Dikarya</taxon>
        <taxon>Basidiomycota</taxon>
        <taxon>Agaricomycotina</taxon>
        <taxon>Agaricomycetes</taxon>
        <taxon>Agaricomycetidae</taxon>
        <taxon>Agaricales</taxon>
        <taxon>Pluteineae</taxon>
        <taxon>Pluteaceae</taxon>
        <taxon>Pluteus</taxon>
    </lineage>
</organism>
<protein>
    <submittedName>
        <fullName evidence="1">WD40 repeat-like protein</fullName>
    </submittedName>
</protein>
<evidence type="ECO:0000313" key="1">
    <source>
        <dbReference type="EMBL" id="TFK75104.1"/>
    </source>
</evidence>
<dbReference type="EMBL" id="ML208264">
    <property type="protein sequence ID" value="TFK75104.1"/>
    <property type="molecule type" value="Genomic_DNA"/>
</dbReference>